<reference evidence="2" key="2">
    <citation type="submission" date="2022-10" db="EMBL/GenBank/DDBJ databases">
        <authorList>
            <person name="Kostovova I."/>
            <person name="Moravkova M."/>
            <person name="Pechar R."/>
        </authorList>
    </citation>
    <scope>NUCLEOTIDE SEQUENCE</scope>
    <source>
        <strain evidence="2">M597B</strain>
    </source>
</reference>
<protein>
    <submittedName>
        <fullName evidence="2">DUF2207 domain-containing protein</fullName>
    </submittedName>
</protein>
<evidence type="ECO:0000313" key="2">
    <source>
        <dbReference type="EMBL" id="MDB6246623.1"/>
    </source>
</evidence>
<feature type="domain" description="DUF2207" evidence="1">
    <location>
        <begin position="1"/>
        <end position="113"/>
    </location>
</feature>
<sequence>MNVTAKVNRDGSLTMHRKIDYEIDSDAHGVFYQQNLTKKQNLTGVKVKVDGQNVVPSNSGKNNTYQLTRYGKSYRFKVFHRIDEDDNVKVEYSYKILNAITNYKDTAELNFDLKTDKYRNRFFDAYGRDKVDESKLEILAAAEVFG</sequence>
<dbReference type="Pfam" id="PF09972">
    <property type="entry name" value="DUF2207"/>
    <property type="match status" value="1"/>
</dbReference>
<proteinExistence type="predicted"/>
<comment type="caution">
    <text evidence="2">The sequence shown here is derived from an EMBL/GenBank/DDBJ whole genome shotgun (WGS) entry which is preliminary data.</text>
</comment>
<dbReference type="Proteomes" id="UP001141961">
    <property type="component" value="Unassembled WGS sequence"/>
</dbReference>
<reference evidence="2" key="1">
    <citation type="journal article" date="2022" name="Microorganisms">
        <title>Antibiotic Susceptibility, Resistance Gene Determinants and Corresponding Genomic Regions in Lactobacillus amylovorus Isolates Derived from Wild Boars and Domestic Pigs.</title>
        <authorList>
            <person name="Moravkova M."/>
            <person name="Kostovova I."/>
            <person name="Kavanova K."/>
            <person name="Pechar R."/>
            <person name="Stanek S."/>
            <person name="Brychta A."/>
            <person name="Zeman M."/>
            <person name="Kubasova T."/>
        </authorList>
    </citation>
    <scope>NUCLEOTIDE SEQUENCE</scope>
    <source>
        <strain evidence="2">M597B</strain>
    </source>
</reference>
<evidence type="ECO:0000313" key="3">
    <source>
        <dbReference type="Proteomes" id="UP001141961"/>
    </source>
</evidence>
<dbReference type="RefSeq" id="WP_056940142.1">
    <property type="nucleotide sequence ID" value="NZ_JAOTHC010000011.1"/>
</dbReference>
<dbReference type="AlphaFoldDB" id="A0AAW6B9E0"/>
<accession>A0AAW6B9E0</accession>
<dbReference type="InterPro" id="IPR018702">
    <property type="entry name" value="DUF2207"/>
</dbReference>
<evidence type="ECO:0000259" key="1">
    <source>
        <dbReference type="Pfam" id="PF09972"/>
    </source>
</evidence>
<name>A0AAW6B9E0_LACAM</name>
<dbReference type="EMBL" id="JAOTHD010000011">
    <property type="protein sequence ID" value="MDB6246623.1"/>
    <property type="molecule type" value="Genomic_DNA"/>
</dbReference>
<organism evidence="2 3">
    <name type="scientific">Lactobacillus amylovorus</name>
    <dbReference type="NCBI Taxonomy" id="1604"/>
    <lineage>
        <taxon>Bacteria</taxon>
        <taxon>Bacillati</taxon>
        <taxon>Bacillota</taxon>
        <taxon>Bacilli</taxon>
        <taxon>Lactobacillales</taxon>
        <taxon>Lactobacillaceae</taxon>
        <taxon>Lactobacillus</taxon>
    </lineage>
</organism>
<gene>
    <name evidence="2" type="ORF">ODV14_04635</name>
</gene>